<reference evidence="2" key="2">
    <citation type="submission" date="2020-05" db="UniProtKB">
        <authorList>
            <consortium name="EnsemblMetazoa"/>
        </authorList>
    </citation>
    <scope>IDENTIFICATION</scope>
    <source>
        <strain evidence="2">A-37</strain>
    </source>
</reference>
<protein>
    <submittedName>
        <fullName evidence="2">Uncharacterized protein</fullName>
    </submittedName>
</protein>
<reference evidence="3" key="1">
    <citation type="submission" date="2013-09" db="EMBL/GenBank/DDBJ databases">
        <title>The Genome Sequence of Anopheles culicifacies species A.</title>
        <authorList>
            <consortium name="The Broad Institute Genomics Platform"/>
            <person name="Neafsey D.E."/>
            <person name="Besansky N."/>
            <person name="Howell P."/>
            <person name="Walton C."/>
            <person name="Young S.K."/>
            <person name="Zeng Q."/>
            <person name="Gargeya S."/>
            <person name="Fitzgerald M."/>
            <person name="Haas B."/>
            <person name="Abouelleil A."/>
            <person name="Allen A.W."/>
            <person name="Alvarado L."/>
            <person name="Arachchi H.M."/>
            <person name="Berlin A.M."/>
            <person name="Chapman S.B."/>
            <person name="Gainer-Dewar J."/>
            <person name="Goldberg J."/>
            <person name="Griggs A."/>
            <person name="Gujja S."/>
            <person name="Hansen M."/>
            <person name="Howarth C."/>
            <person name="Imamovic A."/>
            <person name="Ireland A."/>
            <person name="Larimer J."/>
            <person name="McCowan C."/>
            <person name="Murphy C."/>
            <person name="Pearson M."/>
            <person name="Poon T.W."/>
            <person name="Priest M."/>
            <person name="Roberts A."/>
            <person name="Saif S."/>
            <person name="Shea T."/>
            <person name="Sisk P."/>
            <person name="Sykes S."/>
            <person name="Wortman J."/>
            <person name="Nusbaum C."/>
            <person name="Birren B."/>
        </authorList>
    </citation>
    <scope>NUCLEOTIDE SEQUENCE [LARGE SCALE GENOMIC DNA]</scope>
    <source>
        <strain evidence="3">A-37</strain>
    </source>
</reference>
<organism evidence="2 3">
    <name type="scientific">Anopheles culicifacies</name>
    <dbReference type="NCBI Taxonomy" id="139723"/>
    <lineage>
        <taxon>Eukaryota</taxon>
        <taxon>Metazoa</taxon>
        <taxon>Ecdysozoa</taxon>
        <taxon>Arthropoda</taxon>
        <taxon>Hexapoda</taxon>
        <taxon>Insecta</taxon>
        <taxon>Pterygota</taxon>
        <taxon>Neoptera</taxon>
        <taxon>Endopterygota</taxon>
        <taxon>Diptera</taxon>
        <taxon>Nematocera</taxon>
        <taxon>Culicoidea</taxon>
        <taxon>Culicidae</taxon>
        <taxon>Anophelinae</taxon>
        <taxon>Anopheles</taxon>
        <taxon>culicifacies species complex</taxon>
    </lineage>
</organism>
<evidence type="ECO:0000313" key="3">
    <source>
        <dbReference type="Proteomes" id="UP000075883"/>
    </source>
</evidence>
<sequence length="209" mass="22732">MSSKQVLSCAVSSDTGRLIALLLIAVCFVGSALALNCKICQSTGDYEACLRSSSAMCTVPLVNTTHLFLATANPTLRNSTYHGVPQFQCFQVNYTVGPMWHYQMGCTYITTKICEGWRAASKCLTTTSNVMGVPGRVQVPRIADYNPHGPPVMIHPHSNNGIQQGHPVQPVVTGMNRSFKSDSGRNGMLVECLMLTMVVGWTIRKVLGY</sequence>
<dbReference type="EnsemblMetazoa" id="ACUA002007-RA">
    <property type="protein sequence ID" value="ACUA002007-PA"/>
    <property type="gene ID" value="ACUA002007"/>
</dbReference>
<dbReference type="VEuPathDB" id="VectorBase:ACUA002007"/>
<dbReference type="EMBL" id="AXCM01017781">
    <property type="status" value="NOT_ANNOTATED_CDS"/>
    <property type="molecule type" value="Genomic_DNA"/>
</dbReference>
<keyword evidence="3" id="KW-1185">Reference proteome</keyword>
<feature type="signal peptide" evidence="1">
    <location>
        <begin position="1"/>
        <end position="34"/>
    </location>
</feature>
<dbReference type="Proteomes" id="UP000075883">
    <property type="component" value="Unassembled WGS sequence"/>
</dbReference>
<evidence type="ECO:0000313" key="2">
    <source>
        <dbReference type="EnsemblMetazoa" id="ACUA002007-PA"/>
    </source>
</evidence>
<dbReference type="AlphaFoldDB" id="A0A182LU42"/>
<feature type="chain" id="PRO_5008127469" evidence="1">
    <location>
        <begin position="35"/>
        <end position="209"/>
    </location>
</feature>
<proteinExistence type="predicted"/>
<accession>A0A182LU42</accession>
<keyword evidence="1" id="KW-0732">Signal</keyword>
<name>A0A182LU42_9DIPT</name>
<evidence type="ECO:0000256" key="1">
    <source>
        <dbReference type="SAM" id="SignalP"/>
    </source>
</evidence>